<dbReference type="EMBL" id="OB662491">
    <property type="protein sequence ID" value="CAD7230141.1"/>
    <property type="molecule type" value="Genomic_DNA"/>
</dbReference>
<dbReference type="PANTHER" id="PTHR23270:SF10">
    <property type="entry name" value="PROTEIN RRP5 HOMOLOG"/>
    <property type="match status" value="1"/>
</dbReference>
<dbReference type="InterPro" id="IPR003107">
    <property type="entry name" value="HAT"/>
</dbReference>
<dbReference type="PANTHER" id="PTHR23270">
    <property type="entry name" value="PROGRAMMED CELL DEATH PROTEIN 11 PRE-RRNA PROCESSING PROTEIN RRP5"/>
    <property type="match status" value="1"/>
</dbReference>
<keyword evidence="1" id="KW-0698">rRNA processing</keyword>
<dbReference type="SMART" id="SM00386">
    <property type="entry name" value="HAT"/>
    <property type="match status" value="3"/>
</dbReference>
<name>A0A7R8ZN93_9CRUS</name>
<dbReference type="InterPro" id="IPR045209">
    <property type="entry name" value="Rrp5"/>
</dbReference>
<reference evidence="2" key="1">
    <citation type="submission" date="2020-11" db="EMBL/GenBank/DDBJ databases">
        <authorList>
            <person name="Tran Van P."/>
        </authorList>
    </citation>
    <scope>NUCLEOTIDE SEQUENCE</scope>
</reference>
<feature type="non-terminal residue" evidence="2">
    <location>
        <position position="1"/>
    </location>
</feature>
<proteinExistence type="predicted"/>
<gene>
    <name evidence="2" type="ORF">CTOB1V02_LOCUS8004</name>
</gene>
<dbReference type="OrthoDB" id="412781at2759"/>
<dbReference type="Gene3D" id="1.25.40.10">
    <property type="entry name" value="Tetratricopeptide repeat domain"/>
    <property type="match status" value="1"/>
</dbReference>
<dbReference type="GO" id="GO:0006364">
    <property type="term" value="P:rRNA processing"/>
    <property type="evidence" value="ECO:0007669"/>
    <property type="project" value="UniProtKB-KW"/>
</dbReference>
<dbReference type="GO" id="GO:0003723">
    <property type="term" value="F:RNA binding"/>
    <property type="evidence" value="ECO:0007669"/>
    <property type="project" value="TreeGrafter"/>
</dbReference>
<evidence type="ECO:0000256" key="1">
    <source>
        <dbReference type="ARBA" id="ARBA00022552"/>
    </source>
</evidence>
<organism evidence="2">
    <name type="scientific">Cyprideis torosa</name>
    <dbReference type="NCBI Taxonomy" id="163714"/>
    <lineage>
        <taxon>Eukaryota</taxon>
        <taxon>Metazoa</taxon>
        <taxon>Ecdysozoa</taxon>
        <taxon>Arthropoda</taxon>
        <taxon>Crustacea</taxon>
        <taxon>Oligostraca</taxon>
        <taxon>Ostracoda</taxon>
        <taxon>Podocopa</taxon>
        <taxon>Podocopida</taxon>
        <taxon>Cytherocopina</taxon>
        <taxon>Cytheroidea</taxon>
        <taxon>Cytherideidae</taxon>
        <taxon>Cyprideis</taxon>
    </lineage>
</organism>
<evidence type="ECO:0008006" key="3">
    <source>
        <dbReference type="Google" id="ProtNLM"/>
    </source>
</evidence>
<accession>A0A7R8ZN93</accession>
<sequence length="212" mass="24395">QESLEEVFQESIRSADDLEIFRSLIEIYRATDKTEEAQALYEKMLRKFKGNLENFIAYGKFLFSNQKPDEGRGVFQRALKSLPKADHVEVTHKFAQLEFAFGNRERGTALMESLVSSFPKRTDLWIVFADILVKYKDIPAASLALIALVFHRSVFQRAAALDYCMNPRRMKAILSRWLDLETAHGSPQQVALVKHRVAEYIESQKRGPPRSL</sequence>
<protein>
    <recommendedName>
        <fullName evidence="3">Suppressor of forked domain-containing protein</fullName>
    </recommendedName>
</protein>
<evidence type="ECO:0000313" key="2">
    <source>
        <dbReference type="EMBL" id="CAD7230141.1"/>
    </source>
</evidence>
<dbReference type="InterPro" id="IPR011990">
    <property type="entry name" value="TPR-like_helical_dom_sf"/>
</dbReference>
<dbReference type="AlphaFoldDB" id="A0A7R8ZN93"/>
<dbReference type="SUPFAM" id="SSF48452">
    <property type="entry name" value="TPR-like"/>
    <property type="match status" value="1"/>
</dbReference>
<dbReference type="GO" id="GO:0032040">
    <property type="term" value="C:small-subunit processome"/>
    <property type="evidence" value="ECO:0007669"/>
    <property type="project" value="TreeGrafter"/>
</dbReference>